<dbReference type="InterPro" id="IPR003784">
    <property type="entry name" value="BioY"/>
</dbReference>
<evidence type="ECO:0000313" key="5">
    <source>
        <dbReference type="Proteomes" id="UP000564644"/>
    </source>
</evidence>
<evidence type="ECO:0000256" key="3">
    <source>
        <dbReference type="SAM" id="Phobius"/>
    </source>
</evidence>
<feature type="transmembrane region" description="Helical" evidence="3">
    <location>
        <begin position="61"/>
        <end position="85"/>
    </location>
</feature>
<comment type="similarity">
    <text evidence="1 2">Belongs to the BioY family.</text>
</comment>
<accession>A0A7X0SLX9</accession>
<dbReference type="PANTHER" id="PTHR34295">
    <property type="entry name" value="BIOTIN TRANSPORTER BIOY"/>
    <property type="match status" value="1"/>
</dbReference>
<evidence type="ECO:0000313" key="4">
    <source>
        <dbReference type="EMBL" id="MBB6732376.1"/>
    </source>
</evidence>
<reference evidence="4 5" key="1">
    <citation type="submission" date="2020-08" db="EMBL/GenBank/DDBJ databases">
        <title>Cohnella phylogeny.</title>
        <authorList>
            <person name="Dunlap C."/>
        </authorList>
    </citation>
    <scope>NUCLEOTIDE SEQUENCE [LARGE SCALE GENOMIC DNA]</scope>
    <source>
        <strain evidence="4 5">CBP 2801</strain>
    </source>
</reference>
<keyword evidence="2" id="KW-1003">Cell membrane</keyword>
<keyword evidence="5" id="KW-1185">Reference proteome</keyword>
<feature type="transmembrane region" description="Helical" evidence="3">
    <location>
        <begin position="138"/>
        <end position="161"/>
    </location>
</feature>
<dbReference type="Pfam" id="PF02632">
    <property type="entry name" value="BioY"/>
    <property type="match status" value="1"/>
</dbReference>
<dbReference type="GO" id="GO:0005886">
    <property type="term" value="C:plasma membrane"/>
    <property type="evidence" value="ECO:0007669"/>
    <property type="project" value="UniProtKB-SubCell"/>
</dbReference>
<dbReference type="RefSeq" id="WP_185130042.1">
    <property type="nucleotide sequence ID" value="NZ_JACJVO010000019.1"/>
</dbReference>
<dbReference type="PIRSF" id="PIRSF016661">
    <property type="entry name" value="BioY"/>
    <property type="match status" value="1"/>
</dbReference>
<organism evidence="4 5">
    <name type="scientific">Cohnella zeiphila</name>
    <dbReference type="NCBI Taxonomy" id="2761120"/>
    <lineage>
        <taxon>Bacteria</taxon>
        <taxon>Bacillati</taxon>
        <taxon>Bacillota</taxon>
        <taxon>Bacilli</taxon>
        <taxon>Bacillales</taxon>
        <taxon>Paenibacillaceae</taxon>
        <taxon>Cohnella</taxon>
    </lineage>
</organism>
<proteinExistence type="inferred from homology"/>
<dbReference type="AlphaFoldDB" id="A0A7X0SLX9"/>
<keyword evidence="2" id="KW-0813">Transport</keyword>
<sequence length="211" mass="22338">MKSSLSQENTAELAPVRSRSARWIPGVVYVALFGALFVAFSYISIPLGFSPVPITLQTLGVMLAGGLLGAAYGFWSIAAVLLLTAIGLPLIHGSGGLAVLLGPTAGFLWAFPFAAWLIGWISDRLLRGTRRPSLPRQILLAVGIFAGGVILVYIGGVPWLAHKAHYSFAKALAQGCYPFLIGDTLKTIAATALIVGLKPHLPGFRSSSRQR</sequence>
<dbReference type="EMBL" id="JACJVO010000019">
    <property type="protein sequence ID" value="MBB6732376.1"/>
    <property type="molecule type" value="Genomic_DNA"/>
</dbReference>
<keyword evidence="3" id="KW-0812">Transmembrane</keyword>
<feature type="transmembrane region" description="Helical" evidence="3">
    <location>
        <begin position="27"/>
        <end position="49"/>
    </location>
</feature>
<protein>
    <recommendedName>
        <fullName evidence="2">Biotin transporter</fullName>
    </recommendedName>
</protein>
<keyword evidence="2 3" id="KW-0472">Membrane</keyword>
<gene>
    <name evidence="4" type="ORF">H7C18_15760</name>
</gene>
<evidence type="ECO:0000256" key="2">
    <source>
        <dbReference type="PIRNR" id="PIRNR016661"/>
    </source>
</evidence>
<dbReference type="PANTHER" id="PTHR34295:SF1">
    <property type="entry name" value="BIOTIN TRANSPORTER BIOY"/>
    <property type="match status" value="1"/>
</dbReference>
<comment type="caution">
    <text evidence="4">The sequence shown here is derived from an EMBL/GenBank/DDBJ whole genome shotgun (WGS) entry which is preliminary data.</text>
</comment>
<evidence type="ECO:0000256" key="1">
    <source>
        <dbReference type="ARBA" id="ARBA00010692"/>
    </source>
</evidence>
<dbReference type="Proteomes" id="UP000564644">
    <property type="component" value="Unassembled WGS sequence"/>
</dbReference>
<dbReference type="Gene3D" id="1.10.1760.20">
    <property type="match status" value="1"/>
</dbReference>
<name>A0A7X0SLX9_9BACL</name>
<comment type="subcellular location">
    <subcellularLocation>
        <location evidence="2">Cell membrane</location>
        <topology evidence="2">Multi-pass membrane protein</topology>
    </subcellularLocation>
</comment>
<dbReference type="GO" id="GO:0015225">
    <property type="term" value="F:biotin transmembrane transporter activity"/>
    <property type="evidence" value="ECO:0007669"/>
    <property type="project" value="UniProtKB-UniRule"/>
</dbReference>
<feature type="transmembrane region" description="Helical" evidence="3">
    <location>
        <begin position="97"/>
        <end position="118"/>
    </location>
</feature>
<keyword evidence="3" id="KW-1133">Transmembrane helix</keyword>